<dbReference type="GO" id="GO:0022625">
    <property type="term" value="C:cytosolic large ribosomal subunit"/>
    <property type="evidence" value="ECO:0007669"/>
    <property type="project" value="UniProtKB-UniRule"/>
</dbReference>
<comment type="function">
    <text evidence="1">Component of the ribosome.</text>
</comment>
<dbReference type="GO" id="GO:0003723">
    <property type="term" value="F:RNA binding"/>
    <property type="evidence" value="ECO:0007669"/>
    <property type="project" value="UniProtKB-UniRule"/>
</dbReference>
<dbReference type="PRINTS" id="PR00882">
    <property type="entry name" value="RIBOSOMALL7A"/>
</dbReference>
<keyword evidence="1" id="KW-0687">Ribonucleoprotein</keyword>
<evidence type="ECO:0000256" key="1">
    <source>
        <dbReference type="RuleBase" id="RU367042"/>
    </source>
</evidence>
<organism evidence="3 4">
    <name type="scientific">Sciurus carolinensis</name>
    <name type="common">Eastern gray squirrel</name>
    <dbReference type="NCBI Taxonomy" id="30640"/>
    <lineage>
        <taxon>Eukaryota</taxon>
        <taxon>Metazoa</taxon>
        <taxon>Chordata</taxon>
        <taxon>Craniata</taxon>
        <taxon>Vertebrata</taxon>
        <taxon>Euteleostomi</taxon>
        <taxon>Mammalia</taxon>
        <taxon>Eutheria</taxon>
        <taxon>Euarchontoglires</taxon>
        <taxon>Glires</taxon>
        <taxon>Rodentia</taxon>
        <taxon>Sciuromorpha</taxon>
        <taxon>Sciuridae</taxon>
        <taxon>Sciurinae</taxon>
        <taxon>Sciurini</taxon>
        <taxon>Sciurus</taxon>
    </lineage>
</organism>
<comment type="caution">
    <text evidence="3">The sequence shown here is derived from an EMBL/GenBank/DDBJ whole genome shotgun (WGS) entry which is preliminary data.</text>
</comment>
<comment type="similarity">
    <text evidence="1">Belongs to the eukaryotic ribosomal protein eL8 family.</text>
</comment>
<dbReference type="AlphaFoldDB" id="A0AA41MZW7"/>
<dbReference type="EMBL" id="JAATJV010375124">
    <property type="protein sequence ID" value="MBZ3881148.1"/>
    <property type="molecule type" value="Genomic_DNA"/>
</dbReference>
<evidence type="ECO:0000313" key="4">
    <source>
        <dbReference type="Proteomes" id="UP001166674"/>
    </source>
</evidence>
<keyword evidence="4" id="KW-1185">Reference proteome</keyword>
<evidence type="ECO:0000256" key="2">
    <source>
        <dbReference type="SAM" id="MobiDB-lite"/>
    </source>
</evidence>
<evidence type="ECO:0000313" key="3">
    <source>
        <dbReference type="EMBL" id="MBZ3881148.1"/>
    </source>
</evidence>
<gene>
    <name evidence="3" type="ORF">SUZIE_161490</name>
</gene>
<dbReference type="InterPro" id="IPR029064">
    <property type="entry name" value="Ribosomal_eL30-like_sf"/>
</dbReference>
<sequence length="117" mass="13292">MPKEKKIKGKGSPGPCCGQEAGSQEGENPLYKTKPKNLGIRQDIQPKRDITCFVKCPHYIRLQQQRALLYKQLKVPPMINQFAQSLDCQTATQLLKLAHKYRPETTEEAALLTRVEN</sequence>
<proteinExistence type="inferred from homology"/>
<dbReference type="InterPro" id="IPR001921">
    <property type="entry name" value="Ribosomal_eL8_euk"/>
</dbReference>
<protein>
    <recommendedName>
        <fullName evidence="1">60S ribosomal protein L7a</fullName>
    </recommendedName>
</protein>
<dbReference type="Gene3D" id="3.30.1330.30">
    <property type="match status" value="1"/>
</dbReference>
<keyword evidence="1 3" id="KW-0689">Ribosomal protein</keyword>
<reference evidence="3" key="1">
    <citation type="submission" date="2020-03" db="EMBL/GenBank/DDBJ databases">
        <title>Studies in the Genomics of Life Span.</title>
        <authorList>
            <person name="Glass D."/>
        </authorList>
    </citation>
    <scope>NUCLEOTIDE SEQUENCE</scope>
    <source>
        <strain evidence="3">SUZIE</strain>
        <tissue evidence="3">Muscle</tissue>
    </source>
</reference>
<feature type="region of interest" description="Disordered" evidence="2">
    <location>
        <begin position="1"/>
        <end position="34"/>
    </location>
</feature>
<dbReference type="Proteomes" id="UP001166674">
    <property type="component" value="Unassembled WGS sequence"/>
</dbReference>
<name>A0AA41MZW7_SCICA</name>
<accession>A0AA41MZW7</accession>